<dbReference type="EMBL" id="CP006585">
    <property type="protein sequence ID" value="AGW13777.1"/>
    <property type="molecule type" value="Genomic_DNA"/>
</dbReference>
<evidence type="ECO:0000259" key="1">
    <source>
        <dbReference type="Pfam" id="PF10108"/>
    </source>
</evidence>
<evidence type="ECO:0000313" key="2">
    <source>
        <dbReference type="EMBL" id="AGW13777.1"/>
    </source>
</evidence>
<reference evidence="2 3" key="1">
    <citation type="journal article" date="2013" name="J. Bacteriol.">
        <title>Roles of HynAB and Ech, the only two hydrogenases found in the model sulfate reducer Desulfovibrio gigas.</title>
        <authorList>
            <person name="Morais-Silva F.O."/>
            <person name="Santos C.I."/>
            <person name="Rodrigues R."/>
            <person name="Pereira I.A."/>
            <person name="Rodrigues-Pousada C."/>
        </authorList>
    </citation>
    <scope>NUCLEOTIDE SEQUENCE [LARGE SCALE GENOMIC DNA]</scope>
    <source>
        <strain evidence="3">ATCC 19364 / DSM 1382 / NCIMB 9332 / VKM B-1759</strain>
    </source>
</reference>
<dbReference type="AlphaFoldDB" id="T2GCZ0"/>
<organism evidence="2 3">
    <name type="scientific">Megalodesulfovibrio gigas (strain ATCC 19364 / DSM 1382 / NCIMB 9332 / VKM B-1759)</name>
    <name type="common">Desulfovibrio gigas</name>
    <dbReference type="NCBI Taxonomy" id="1121448"/>
    <lineage>
        <taxon>Bacteria</taxon>
        <taxon>Pseudomonadati</taxon>
        <taxon>Thermodesulfobacteriota</taxon>
        <taxon>Desulfovibrionia</taxon>
        <taxon>Desulfovibrionales</taxon>
        <taxon>Desulfovibrionaceae</taxon>
        <taxon>Megalodesulfovibrio</taxon>
    </lineage>
</organism>
<accession>T2GCZ0</accession>
<evidence type="ECO:0000313" key="3">
    <source>
        <dbReference type="Proteomes" id="UP000016587"/>
    </source>
</evidence>
<gene>
    <name evidence="2" type="ORF">DGI_2003</name>
</gene>
<dbReference type="KEGG" id="dgg:DGI_2003"/>
<dbReference type="Proteomes" id="UP000016587">
    <property type="component" value="Chromosome"/>
</dbReference>
<dbReference type="Gene3D" id="3.30.420.10">
    <property type="entry name" value="Ribonuclease H-like superfamily/Ribonuclease H"/>
    <property type="match status" value="1"/>
</dbReference>
<name>T2GCZ0_MEGG1</name>
<feature type="domain" description="Predicted 3'-5' exonuclease PolB-like" evidence="1">
    <location>
        <begin position="81"/>
        <end position="230"/>
    </location>
</feature>
<sequence>MDIETIPGPIPPVLDLDNIKVPKTHKKPEAIKEYIESKRAELEAGKDDEWAKQALHLAQAQIVCIGWAVNDGPVKTVVAPPPTPADNPRIDERAVLTAFVRDLQAMGRFEDPKIIWVGHNFASFDAPRLLLRAWKYGLYWLPEHLHADRYKSNIDDTMEMARGGAWKDFVKLDDLAAFFGLPVKTSHGSEVWGMWKEGRRQELADYCAHDVALTRAVHNRLKPVSPRVRQMLEPEHTPEAEEVL</sequence>
<dbReference type="STRING" id="1121448.DGI_2003"/>
<dbReference type="InterPro" id="IPR036397">
    <property type="entry name" value="RNaseH_sf"/>
</dbReference>
<keyword evidence="3" id="KW-1185">Reference proteome</keyword>
<protein>
    <recommendedName>
        <fullName evidence="1">Predicted 3'-5' exonuclease PolB-like domain-containing protein</fullName>
    </recommendedName>
</protein>
<proteinExistence type="predicted"/>
<dbReference type="InterPro" id="IPR012337">
    <property type="entry name" value="RNaseH-like_sf"/>
</dbReference>
<dbReference type="InterPro" id="IPR019288">
    <property type="entry name" value="3'-5'_exonuclease_PolB-like"/>
</dbReference>
<dbReference type="Pfam" id="PF10108">
    <property type="entry name" value="DNA_pol_B_exo2"/>
    <property type="match status" value="1"/>
</dbReference>
<dbReference type="GO" id="GO:0003676">
    <property type="term" value="F:nucleic acid binding"/>
    <property type="evidence" value="ECO:0007669"/>
    <property type="project" value="InterPro"/>
</dbReference>
<dbReference type="HOGENOM" id="CLU_1222705_0_0_7"/>
<dbReference type="PATRIC" id="fig|1121448.10.peg.1959"/>
<dbReference type="eggNOG" id="COG0417">
    <property type="taxonomic scope" value="Bacteria"/>
</dbReference>
<dbReference type="SUPFAM" id="SSF53098">
    <property type="entry name" value="Ribonuclease H-like"/>
    <property type="match status" value="1"/>
</dbReference>
<reference evidence="3" key="2">
    <citation type="submission" date="2013-07" db="EMBL/GenBank/DDBJ databases">
        <authorList>
            <person name="Morais-Silva F.O."/>
            <person name="Rezende A.M."/>
            <person name="Pimentel C."/>
            <person name="Resende D.M."/>
            <person name="Santos C.I."/>
            <person name="Clemente C."/>
            <person name="de Oliveira L.M."/>
            <person name="da Silva S.M."/>
            <person name="Costa D.A."/>
            <person name="Varela-Raposo A."/>
            <person name="Horacio E.C.A."/>
            <person name="Matos M."/>
            <person name="Flores O."/>
            <person name="Ruiz J.C."/>
            <person name="Rodrigues-Pousada C."/>
        </authorList>
    </citation>
    <scope>NUCLEOTIDE SEQUENCE [LARGE SCALE GENOMIC DNA]</scope>
    <source>
        <strain evidence="3">ATCC 19364 / DSM 1382 / NCIMB 9332 / VKM B-1759</strain>
    </source>
</reference>